<comment type="caution">
    <text evidence="1">The sequence shown here is derived from an EMBL/GenBank/DDBJ whole genome shotgun (WGS) entry which is preliminary data.</text>
</comment>
<evidence type="ECO:0000313" key="2">
    <source>
        <dbReference type="Proteomes" id="UP001281761"/>
    </source>
</evidence>
<name>A0ABQ9Y7P5_9EUKA</name>
<dbReference type="EMBL" id="JARBJD010000027">
    <property type="protein sequence ID" value="KAK2959751.1"/>
    <property type="molecule type" value="Genomic_DNA"/>
</dbReference>
<reference evidence="1 2" key="1">
    <citation type="journal article" date="2022" name="bioRxiv">
        <title>Genomics of Preaxostyla Flagellates Illuminates Evolutionary Transitions and the Path Towards Mitochondrial Loss.</title>
        <authorList>
            <person name="Novak L.V.F."/>
            <person name="Treitli S.C."/>
            <person name="Pyrih J."/>
            <person name="Halakuc P."/>
            <person name="Pipaliya S.V."/>
            <person name="Vacek V."/>
            <person name="Brzon O."/>
            <person name="Soukal P."/>
            <person name="Eme L."/>
            <person name="Dacks J.B."/>
            <person name="Karnkowska A."/>
            <person name="Elias M."/>
            <person name="Hampl V."/>
        </authorList>
    </citation>
    <scope>NUCLEOTIDE SEQUENCE [LARGE SCALE GENOMIC DNA]</scope>
    <source>
        <strain evidence="1">NAU3</strain>
        <tissue evidence="1">Gut</tissue>
    </source>
</reference>
<organism evidence="1 2">
    <name type="scientific">Blattamonas nauphoetae</name>
    <dbReference type="NCBI Taxonomy" id="2049346"/>
    <lineage>
        <taxon>Eukaryota</taxon>
        <taxon>Metamonada</taxon>
        <taxon>Preaxostyla</taxon>
        <taxon>Oxymonadida</taxon>
        <taxon>Blattamonas</taxon>
    </lineage>
</organism>
<dbReference type="Proteomes" id="UP001281761">
    <property type="component" value="Unassembled WGS sequence"/>
</dbReference>
<proteinExistence type="predicted"/>
<keyword evidence="2" id="KW-1185">Reference proteome</keyword>
<evidence type="ECO:0000313" key="1">
    <source>
        <dbReference type="EMBL" id="KAK2959751.1"/>
    </source>
</evidence>
<gene>
    <name evidence="1" type="ORF">BLNAU_5240</name>
</gene>
<sequence length="108" mass="13074">MKKTMRTNMWMKSRNLLSTFRFKKLNRNQPIHNQLRLFVLTLFVRVKCIVMMFAGKHRKKGKIERKKGNTPKEKFRKRLTERKCRFFGLALSCGKLRLVLFHSLSRME</sequence>
<accession>A0ABQ9Y7P5</accession>
<protein>
    <submittedName>
        <fullName evidence="1">Uncharacterized protein</fullName>
    </submittedName>
</protein>